<accession>A0AAW9QM65</accession>
<dbReference type="AlphaFoldDB" id="A0AAW9QM65"/>
<evidence type="ECO:0000313" key="2">
    <source>
        <dbReference type="Proteomes" id="UP001336250"/>
    </source>
</evidence>
<proteinExistence type="predicted"/>
<reference evidence="1 2" key="1">
    <citation type="submission" date="2024-02" db="EMBL/GenBank/DDBJ databases">
        <title>Genome sequence of Aquincola sp. MAHUQ-54.</title>
        <authorList>
            <person name="Huq M.A."/>
        </authorList>
    </citation>
    <scope>NUCLEOTIDE SEQUENCE [LARGE SCALE GENOMIC DNA]</scope>
    <source>
        <strain evidence="1 2">MAHUQ-54</strain>
    </source>
</reference>
<dbReference type="EMBL" id="JAZIBG010000048">
    <property type="protein sequence ID" value="MEF7616694.1"/>
    <property type="molecule type" value="Genomic_DNA"/>
</dbReference>
<name>A0AAW9QM65_9BURK</name>
<comment type="caution">
    <text evidence="1">The sequence shown here is derived from an EMBL/GenBank/DDBJ whole genome shotgun (WGS) entry which is preliminary data.</text>
</comment>
<dbReference type="Proteomes" id="UP001336250">
    <property type="component" value="Unassembled WGS sequence"/>
</dbReference>
<protein>
    <submittedName>
        <fullName evidence="1">Uncharacterized protein</fullName>
    </submittedName>
</protein>
<dbReference type="RefSeq" id="WP_332292251.1">
    <property type="nucleotide sequence ID" value="NZ_JAZIBG010000048.1"/>
</dbReference>
<gene>
    <name evidence="1" type="ORF">V4F39_22460</name>
</gene>
<sequence>MTPANAAAAPRAICSLQGPHSAIAHARPLLALLEALLPVRFDEARQSRISLQARRALRVQLLAADDDGQGAGGGEDAQAERVPSLRVSLWAAAAHEDALMAVDVRFADDPAVPWPLRGRTLRTRASARAPLAAPPGGTRVLATCGGEPWWTVEERAGTAHHRSAFALPALAEGQGFADVFNGQRFIELLPLLHLLRIVSGEAAFVAPPLRAAFMVDDPNLHWPSYGHVDYRVLSRQAARHRYHVCFATVPADTWFTHAATAAIFREHPSTLSLTVHGNDHARNELSVPRSAPGAVALLQQALRRIRRLEAAAGVSVSRVMVPPHGACSAAMLALLPALGFDGACLSTGSLRAHNPGAPWHRTAGYAPAEWVQSCPVMPRWGLGGEPRNALLLAAYLGQALVLRVHQQDLRGGPALFDEWAGFINGLGDVHWSGMASLAARGAAWRREGDICRVRPFGRRVELTLDGGWPRGAVEVEPRPGVRWHCIRSDAPGLPALTIEAAAPAEPDESAPPRRRPALAVRRLLAEARDRLSVMLPGPARAAAVPGLDPRS</sequence>
<keyword evidence="2" id="KW-1185">Reference proteome</keyword>
<evidence type="ECO:0000313" key="1">
    <source>
        <dbReference type="EMBL" id="MEF7616694.1"/>
    </source>
</evidence>
<organism evidence="1 2">
    <name type="scientific">Aquincola agrisoli</name>
    <dbReference type="NCBI Taxonomy" id="3119538"/>
    <lineage>
        <taxon>Bacteria</taxon>
        <taxon>Pseudomonadati</taxon>
        <taxon>Pseudomonadota</taxon>
        <taxon>Betaproteobacteria</taxon>
        <taxon>Burkholderiales</taxon>
        <taxon>Sphaerotilaceae</taxon>
        <taxon>Aquincola</taxon>
    </lineage>
</organism>